<dbReference type="GO" id="GO:0005948">
    <property type="term" value="C:acetolactate synthase complex"/>
    <property type="evidence" value="ECO:0007669"/>
    <property type="project" value="TreeGrafter"/>
</dbReference>
<keyword evidence="8" id="KW-0808">Transferase</keyword>
<feature type="domain" description="Thiamine pyrophosphate enzyme central" evidence="5">
    <location>
        <begin position="192"/>
        <end position="325"/>
    </location>
</feature>
<name>A0A1Y5TRR2_9PROT</name>
<dbReference type="Pfam" id="PF02775">
    <property type="entry name" value="TPP_enzyme_C"/>
    <property type="match status" value="1"/>
</dbReference>
<dbReference type="GO" id="GO:0009097">
    <property type="term" value="P:isoleucine biosynthetic process"/>
    <property type="evidence" value="ECO:0007669"/>
    <property type="project" value="TreeGrafter"/>
</dbReference>
<dbReference type="AlphaFoldDB" id="A0A1Y5TRR2"/>
<dbReference type="InterPro" id="IPR012001">
    <property type="entry name" value="Thiamin_PyroP_enz_TPP-bd_dom"/>
</dbReference>
<dbReference type="SUPFAM" id="SSF52467">
    <property type="entry name" value="DHS-like NAD/FAD-binding domain"/>
    <property type="match status" value="1"/>
</dbReference>
<evidence type="ECO:0000259" key="5">
    <source>
        <dbReference type="Pfam" id="PF00205"/>
    </source>
</evidence>
<keyword evidence="3 4" id="KW-0786">Thiamine pyrophosphate</keyword>
<dbReference type="GO" id="GO:0050660">
    <property type="term" value="F:flavin adenine dinucleotide binding"/>
    <property type="evidence" value="ECO:0007669"/>
    <property type="project" value="TreeGrafter"/>
</dbReference>
<dbReference type="Gene3D" id="3.40.50.1220">
    <property type="entry name" value="TPP-binding domain"/>
    <property type="match status" value="1"/>
</dbReference>
<comment type="cofactor">
    <cofactor evidence="1">
        <name>thiamine diphosphate</name>
        <dbReference type="ChEBI" id="CHEBI:58937"/>
    </cofactor>
</comment>
<dbReference type="GO" id="GO:0030976">
    <property type="term" value="F:thiamine pyrophosphate binding"/>
    <property type="evidence" value="ECO:0007669"/>
    <property type="project" value="InterPro"/>
</dbReference>
<gene>
    <name evidence="8" type="primary">ilvB1</name>
    <name evidence="8" type="ORF">OCH7691_03082</name>
</gene>
<evidence type="ECO:0000313" key="9">
    <source>
        <dbReference type="Proteomes" id="UP000193200"/>
    </source>
</evidence>
<dbReference type="CDD" id="cd07035">
    <property type="entry name" value="TPP_PYR_POX_like"/>
    <property type="match status" value="1"/>
</dbReference>
<accession>A0A1Y5TRR2</accession>
<dbReference type="Pfam" id="PF02776">
    <property type="entry name" value="TPP_enzyme_N"/>
    <property type="match status" value="1"/>
</dbReference>
<evidence type="ECO:0000256" key="2">
    <source>
        <dbReference type="ARBA" id="ARBA00007812"/>
    </source>
</evidence>
<dbReference type="InterPro" id="IPR045229">
    <property type="entry name" value="TPP_enz"/>
</dbReference>
<evidence type="ECO:0000259" key="7">
    <source>
        <dbReference type="Pfam" id="PF02776"/>
    </source>
</evidence>
<dbReference type="PANTHER" id="PTHR18968">
    <property type="entry name" value="THIAMINE PYROPHOSPHATE ENZYMES"/>
    <property type="match status" value="1"/>
</dbReference>
<evidence type="ECO:0000259" key="6">
    <source>
        <dbReference type="Pfam" id="PF02775"/>
    </source>
</evidence>
<dbReference type="InterPro" id="IPR029035">
    <property type="entry name" value="DHS-like_NAD/FAD-binding_dom"/>
</dbReference>
<dbReference type="InterPro" id="IPR011766">
    <property type="entry name" value="TPP_enzyme_TPP-bd"/>
</dbReference>
<feature type="domain" description="Thiamine pyrophosphate enzyme TPP-binding" evidence="6">
    <location>
        <begin position="400"/>
        <end position="540"/>
    </location>
</feature>
<proteinExistence type="inferred from homology"/>
<dbReference type="Proteomes" id="UP000193200">
    <property type="component" value="Unassembled WGS sequence"/>
</dbReference>
<reference evidence="8 9" key="1">
    <citation type="submission" date="2017-03" db="EMBL/GenBank/DDBJ databases">
        <authorList>
            <person name="Afonso C.L."/>
            <person name="Miller P.J."/>
            <person name="Scott M.A."/>
            <person name="Spackman E."/>
            <person name="Goraichik I."/>
            <person name="Dimitrov K.M."/>
            <person name="Suarez D.L."/>
            <person name="Swayne D.E."/>
        </authorList>
    </citation>
    <scope>NUCLEOTIDE SEQUENCE [LARGE SCALE GENOMIC DNA]</scope>
    <source>
        <strain evidence="8 9">CECT 7691</strain>
    </source>
</reference>
<keyword evidence="9" id="KW-1185">Reference proteome</keyword>
<dbReference type="InParanoid" id="A0A1Y5TRR2"/>
<dbReference type="PROSITE" id="PS00187">
    <property type="entry name" value="TPP_ENZYMES"/>
    <property type="match status" value="1"/>
</dbReference>
<dbReference type="InterPro" id="IPR029061">
    <property type="entry name" value="THDP-binding"/>
</dbReference>
<sequence length="567" mass="60990">MTQNVGPWRAVVEALKSEGVRYVFGLPGNPKHLVYDLTEHSDIRFVLVRDEKSAVACAYAWGRLTGEPGVVFSNPGPGITNLVTGLLEATSGSVPVVAISNGVVQIHDGMGAFQELDSRTLMMPVTKWSNRISDIKRVPWVMQRAFTVARNGRPGATFVEIPSDLAGTSAEMPDYVPSVPRQRSRPEENAAKAAADLIAAAQRPTILCGGGAIVAGAYDEVARLADRIGAAVLTTPSGRGIYPEDGPLSLGQVGLYFSTAGKAWYDNSDLVIVVGSRLEAFSTNNWSFQAKSARLIRIDTDPEALSLNSRADVDLVGDAALALQDIEAALNATDYPAQKERVQEIAGIGRAFTEKARAEARTPSQPIRPPQLLDAVNRIFGHDTILMKENGAADLWCYYWPYYQVLDTGDCVAMGEQTAMGMGAIGAIGAKLARPDKQVVCFIGDGAMQMAMVEMATAAENRCGVTWVVLNNQSFGWVQYNQVLTGRPRIGTGFDQATDLAAVARAQGCHGIRLEAPDKVDEAIAEARSLNARGIPVLIDAQIARHDYYKDFVDIHRASIASGELID</sequence>
<dbReference type="SUPFAM" id="SSF52518">
    <property type="entry name" value="Thiamin diphosphate-binding fold (THDP-binding)"/>
    <property type="match status" value="2"/>
</dbReference>
<dbReference type="Gene3D" id="3.40.50.970">
    <property type="match status" value="2"/>
</dbReference>
<evidence type="ECO:0000256" key="4">
    <source>
        <dbReference type="RuleBase" id="RU362132"/>
    </source>
</evidence>
<evidence type="ECO:0000256" key="3">
    <source>
        <dbReference type="ARBA" id="ARBA00023052"/>
    </source>
</evidence>
<feature type="domain" description="Thiamine pyrophosphate enzyme N-terminal TPP-binding" evidence="7">
    <location>
        <begin position="10"/>
        <end position="118"/>
    </location>
</feature>
<dbReference type="GO" id="GO:0003984">
    <property type="term" value="F:acetolactate synthase activity"/>
    <property type="evidence" value="ECO:0007669"/>
    <property type="project" value="UniProtKB-EC"/>
</dbReference>
<dbReference type="InterPro" id="IPR000399">
    <property type="entry name" value="TPP-bd_CS"/>
</dbReference>
<comment type="similarity">
    <text evidence="2 4">Belongs to the TPP enzyme family.</text>
</comment>
<dbReference type="GO" id="GO:0000287">
    <property type="term" value="F:magnesium ion binding"/>
    <property type="evidence" value="ECO:0007669"/>
    <property type="project" value="InterPro"/>
</dbReference>
<protein>
    <submittedName>
        <fullName evidence="8">Acetolactate synthase large subunit IlvB1</fullName>
        <ecNumber evidence="8">2.2.1.6</ecNumber>
    </submittedName>
</protein>
<dbReference type="RefSeq" id="WP_085884388.1">
    <property type="nucleotide sequence ID" value="NZ_FWFR01000002.1"/>
</dbReference>
<dbReference type="GO" id="GO:0009099">
    <property type="term" value="P:L-valine biosynthetic process"/>
    <property type="evidence" value="ECO:0007669"/>
    <property type="project" value="TreeGrafter"/>
</dbReference>
<evidence type="ECO:0000313" key="8">
    <source>
        <dbReference type="EMBL" id="SLN66678.1"/>
    </source>
</evidence>
<dbReference type="EC" id="2.2.1.6" evidence="8"/>
<dbReference type="InterPro" id="IPR012000">
    <property type="entry name" value="Thiamin_PyroP_enz_cen_dom"/>
</dbReference>
<dbReference type="Pfam" id="PF00205">
    <property type="entry name" value="TPP_enzyme_M"/>
    <property type="match status" value="1"/>
</dbReference>
<dbReference type="PANTHER" id="PTHR18968:SF13">
    <property type="entry name" value="ACETOLACTATE SYNTHASE CATALYTIC SUBUNIT, MITOCHONDRIAL"/>
    <property type="match status" value="1"/>
</dbReference>
<evidence type="ECO:0000256" key="1">
    <source>
        <dbReference type="ARBA" id="ARBA00001964"/>
    </source>
</evidence>
<organism evidence="8 9">
    <name type="scientific">Oceanibacterium hippocampi</name>
    <dbReference type="NCBI Taxonomy" id="745714"/>
    <lineage>
        <taxon>Bacteria</taxon>
        <taxon>Pseudomonadati</taxon>
        <taxon>Pseudomonadota</taxon>
        <taxon>Alphaproteobacteria</taxon>
        <taxon>Sneathiellales</taxon>
        <taxon>Sneathiellaceae</taxon>
        <taxon>Oceanibacterium</taxon>
    </lineage>
</organism>
<dbReference type="FunFam" id="3.40.50.970:FF:000007">
    <property type="entry name" value="Acetolactate synthase"/>
    <property type="match status" value="1"/>
</dbReference>
<dbReference type="EMBL" id="FWFR01000002">
    <property type="protein sequence ID" value="SLN66678.1"/>
    <property type="molecule type" value="Genomic_DNA"/>
</dbReference>
<dbReference type="OrthoDB" id="4494979at2"/>